<dbReference type="SMART" id="SM00966">
    <property type="entry name" value="SpoVT_AbrB"/>
    <property type="match status" value="1"/>
</dbReference>
<reference evidence="3" key="1">
    <citation type="submission" date="2009-12" db="EMBL/GenBank/DDBJ databases">
        <title>Complete sequence of Treponema azotonutricium strain ZAS-9.</title>
        <authorList>
            <person name="Tetu S.G."/>
            <person name="Matson E."/>
            <person name="Ren Q."/>
            <person name="Seshadri R."/>
            <person name="Elbourne L."/>
            <person name="Hassan K.A."/>
            <person name="Durkin A."/>
            <person name="Radune D."/>
            <person name="Mohamoud Y."/>
            <person name="Shay R."/>
            <person name="Jin S."/>
            <person name="Zhang X."/>
            <person name="Lucey K."/>
            <person name="Ballor N.R."/>
            <person name="Ottesen E."/>
            <person name="Rosenthal R."/>
            <person name="Allen A."/>
            <person name="Leadbetter J.R."/>
            <person name="Paulsen I.T."/>
        </authorList>
    </citation>
    <scope>NUCLEOTIDE SEQUENCE [LARGE SCALE GENOMIC DNA]</scope>
    <source>
        <strain evidence="3">ATCC BAA-888 / DSM 13862 / ZAS-9</strain>
    </source>
</reference>
<name>F5YAX7_LEAAZ</name>
<protein>
    <submittedName>
        <fullName evidence="2">Putative transcriptional regulator</fullName>
    </submittedName>
</protein>
<dbReference type="InParanoid" id="F5YAX7"/>
<dbReference type="EMBL" id="CP001841">
    <property type="protein sequence ID" value="AEF82716.1"/>
    <property type="molecule type" value="Genomic_DNA"/>
</dbReference>
<dbReference type="RefSeq" id="WP_015711309.1">
    <property type="nucleotide sequence ID" value="NC_015577.1"/>
</dbReference>
<sequence>MLVSVVPIGNSKGIRIPKNILTQLNIENEVEMNMHNNEIIIKRIEKKPRSGWEEAFQKMHKEGDDNLLLQEQIQDDSFEWEW</sequence>
<dbReference type="AlphaFoldDB" id="F5YAX7"/>
<dbReference type="eggNOG" id="COG2336">
    <property type="taxonomic scope" value="Bacteria"/>
</dbReference>
<gene>
    <name evidence="2" type="ordered locus">TREAZ_0652</name>
</gene>
<evidence type="ECO:0000313" key="3">
    <source>
        <dbReference type="Proteomes" id="UP000009222"/>
    </source>
</evidence>
<dbReference type="OrthoDB" id="9795766at2"/>
<dbReference type="Gene3D" id="2.10.260.10">
    <property type="match status" value="1"/>
</dbReference>
<proteinExistence type="predicted"/>
<dbReference type="Proteomes" id="UP000009222">
    <property type="component" value="Chromosome"/>
</dbReference>
<keyword evidence="3" id="KW-1185">Reference proteome</keyword>
<dbReference type="Pfam" id="PF04014">
    <property type="entry name" value="MazE_antitoxin"/>
    <property type="match status" value="1"/>
</dbReference>
<evidence type="ECO:0000259" key="1">
    <source>
        <dbReference type="SMART" id="SM00966"/>
    </source>
</evidence>
<dbReference type="KEGG" id="taz:TREAZ_0652"/>
<accession>F5YAX7</accession>
<dbReference type="HOGENOM" id="CLU_150554_3_0_12"/>
<dbReference type="SUPFAM" id="SSF89447">
    <property type="entry name" value="AbrB/MazE/MraZ-like"/>
    <property type="match status" value="1"/>
</dbReference>
<reference evidence="2 3" key="2">
    <citation type="journal article" date="2011" name="ISME J.">
        <title>RNA-seq reveals cooperative metabolic interactions between two termite-gut spirochete species in co-culture.</title>
        <authorList>
            <person name="Rosenthal A.Z."/>
            <person name="Matson E.G."/>
            <person name="Eldar A."/>
            <person name="Leadbetter J.R."/>
        </authorList>
    </citation>
    <scope>NUCLEOTIDE SEQUENCE [LARGE SCALE GENOMIC DNA]</scope>
    <source>
        <strain evidence="3">ATCC BAA-888 / DSM 13862 / ZAS-9</strain>
    </source>
</reference>
<dbReference type="STRING" id="545695.TREAZ_0652"/>
<evidence type="ECO:0000313" key="2">
    <source>
        <dbReference type="EMBL" id="AEF82716.1"/>
    </source>
</evidence>
<dbReference type="GO" id="GO:0003677">
    <property type="term" value="F:DNA binding"/>
    <property type="evidence" value="ECO:0007669"/>
    <property type="project" value="InterPro"/>
</dbReference>
<dbReference type="InterPro" id="IPR037914">
    <property type="entry name" value="SpoVT-AbrB_sf"/>
</dbReference>
<feature type="domain" description="SpoVT-AbrB" evidence="1">
    <location>
        <begin position="6"/>
        <end position="49"/>
    </location>
</feature>
<dbReference type="InterPro" id="IPR007159">
    <property type="entry name" value="SpoVT-AbrB_dom"/>
</dbReference>
<organism evidence="2 3">
    <name type="scientific">Leadbettera azotonutricia (strain ATCC BAA-888 / DSM 13862 / ZAS-9)</name>
    <name type="common">Treponema azotonutricium</name>
    <dbReference type="NCBI Taxonomy" id="545695"/>
    <lineage>
        <taxon>Bacteria</taxon>
        <taxon>Pseudomonadati</taxon>
        <taxon>Spirochaetota</taxon>
        <taxon>Spirochaetia</taxon>
        <taxon>Spirochaetales</taxon>
        <taxon>Breznakiellaceae</taxon>
        <taxon>Leadbettera</taxon>
    </lineage>
</organism>